<dbReference type="PRINTS" id="PR00722">
    <property type="entry name" value="CHYMOTRYPSIN"/>
</dbReference>
<protein>
    <submittedName>
        <fullName evidence="3">V8-like Glu-specific endopeptidase</fullName>
    </submittedName>
</protein>
<dbReference type="PROSITE" id="PS00134">
    <property type="entry name" value="TRYPSIN_HIS"/>
    <property type="match status" value="1"/>
</dbReference>
<dbReference type="RefSeq" id="WP_092498266.1">
    <property type="nucleotide sequence ID" value="NZ_FNFV01000001.1"/>
</dbReference>
<dbReference type="OrthoDB" id="267336at2"/>
<dbReference type="PROSITE" id="PS50240">
    <property type="entry name" value="TRYPSIN_DOM"/>
    <property type="match status" value="1"/>
</dbReference>
<keyword evidence="1" id="KW-0732">Signal</keyword>
<dbReference type="Gene3D" id="2.40.10.10">
    <property type="entry name" value="Trypsin-like serine proteases"/>
    <property type="match status" value="2"/>
</dbReference>
<dbReference type="SMART" id="SM00020">
    <property type="entry name" value="Tryp_SPc"/>
    <property type="match status" value="1"/>
</dbReference>
<dbReference type="AlphaFoldDB" id="A0A1G8XZY8"/>
<dbReference type="STRING" id="990712.SAMN05216257_101131"/>
<organism evidence="3 4">
    <name type="scientific">Meinhardsimonia xiamenensis</name>
    <dbReference type="NCBI Taxonomy" id="990712"/>
    <lineage>
        <taxon>Bacteria</taxon>
        <taxon>Pseudomonadati</taxon>
        <taxon>Pseudomonadota</taxon>
        <taxon>Alphaproteobacteria</taxon>
        <taxon>Rhodobacterales</taxon>
        <taxon>Paracoccaceae</taxon>
        <taxon>Meinhardsimonia</taxon>
    </lineage>
</organism>
<reference evidence="4" key="1">
    <citation type="submission" date="2016-10" db="EMBL/GenBank/DDBJ databases">
        <authorList>
            <person name="Varghese N."/>
            <person name="Submissions S."/>
        </authorList>
    </citation>
    <scope>NUCLEOTIDE SEQUENCE [LARGE SCALE GENOMIC DNA]</scope>
    <source>
        <strain evidence="4">CGMCC 1.10789</strain>
    </source>
</reference>
<gene>
    <name evidence="3" type="ORF">SAMN05216257_101131</name>
</gene>
<name>A0A1G8XZY8_9RHOB</name>
<dbReference type="InterPro" id="IPR009003">
    <property type="entry name" value="Peptidase_S1_PA"/>
</dbReference>
<evidence type="ECO:0000259" key="2">
    <source>
        <dbReference type="PROSITE" id="PS50240"/>
    </source>
</evidence>
<dbReference type="InterPro" id="IPR001314">
    <property type="entry name" value="Peptidase_S1A"/>
</dbReference>
<dbReference type="Pfam" id="PF00089">
    <property type="entry name" value="Trypsin"/>
    <property type="match status" value="1"/>
</dbReference>
<sequence length="273" mass="29089">MWKWIAIFLALVLIKTEVRASESDGLQALLTGDDARGWRAVGRVEFAGRAFCTGSLIEEDLVLTAAHCLRDKETGRRFAPEEIRFLADWRAGRASAYRGVRAVAIHPGFAPGADTALGRAAHDIALLRLDQPIRNGTIKPFATGRRPGKGARVGVVSYAHDRAESPSLERDCGVLARSGGALILSCQVDFGSSGAPVFSFEDGAARIVSVISAKAEARGRKVSVASAVEGSLEEVMALIGPSPNRAPTANGPRILRLGNGMPRHETGARFLRP</sequence>
<evidence type="ECO:0000256" key="1">
    <source>
        <dbReference type="ARBA" id="ARBA00022729"/>
    </source>
</evidence>
<dbReference type="PANTHER" id="PTHR15462:SF8">
    <property type="entry name" value="SERINE PROTEASE"/>
    <property type="match status" value="1"/>
</dbReference>
<dbReference type="PANTHER" id="PTHR15462">
    <property type="entry name" value="SERINE PROTEASE"/>
    <property type="match status" value="1"/>
</dbReference>
<evidence type="ECO:0000313" key="4">
    <source>
        <dbReference type="Proteomes" id="UP000199328"/>
    </source>
</evidence>
<dbReference type="InterPro" id="IPR018114">
    <property type="entry name" value="TRYPSIN_HIS"/>
</dbReference>
<evidence type="ECO:0000313" key="3">
    <source>
        <dbReference type="EMBL" id="SDJ96082.1"/>
    </source>
</evidence>
<dbReference type="GO" id="GO:0006508">
    <property type="term" value="P:proteolysis"/>
    <property type="evidence" value="ECO:0007669"/>
    <property type="project" value="InterPro"/>
</dbReference>
<accession>A0A1G8XZY8</accession>
<keyword evidence="4" id="KW-1185">Reference proteome</keyword>
<dbReference type="InterPro" id="IPR001254">
    <property type="entry name" value="Trypsin_dom"/>
</dbReference>
<dbReference type="GO" id="GO:0004252">
    <property type="term" value="F:serine-type endopeptidase activity"/>
    <property type="evidence" value="ECO:0007669"/>
    <property type="project" value="InterPro"/>
</dbReference>
<dbReference type="SUPFAM" id="SSF50494">
    <property type="entry name" value="Trypsin-like serine proteases"/>
    <property type="match status" value="1"/>
</dbReference>
<dbReference type="InterPro" id="IPR050966">
    <property type="entry name" value="Glutamyl_endopeptidase"/>
</dbReference>
<dbReference type="EMBL" id="FNFV01000001">
    <property type="protein sequence ID" value="SDJ96082.1"/>
    <property type="molecule type" value="Genomic_DNA"/>
</dbReference>
<dbReference type="Proteomes" id="UP000199328">
    <property type="component" value="Unassembled WGS sequence"/>
</dbReference>
<proteinExistence type="predicted"/>
<feature type="domain" description="Peptidase S1" evidence="2">
    <location>
        <begin position="38"/>
        <end position="237"/>
    </location>
</feature>
<dbReference type="InterPro" id="IPR043504">
    <property type="entry name" value="Peptidase_S1_PA_chymotrypsin"/>
</dbReference>